<dbReference type="Pfam" id="PF11312">
    <property type="entry name" value="Methyltransf_34"/>
    <property type="match status" value="1"/>
</dbReference>
<reference evidence="2" key="1">
    <citation type="submission" date="2023-10" db="EMBL/GenBank/DDBJ databases">
        <authorList>
            <person name="Hackl T."/>
        </authorList>
    </citation>
    <scope>NUCLEOTIDE SEQUENCE</scope>
</reference>
<dbReference type="AlphaFoldDB" id="A0AAI8VDD4"/>
<sequence length="449" mass="48296">MGKEKNKNDSGSKTTAPKKRPAPKSKPKPPPTPKSPPPASATAEKESPDEELQHQQALLDIFSAAFSRTLSSADFTARLQEVKALLYARDFDAAFGREGNLDVYAARWSPTRALCYGWVLSEIGAHLEGLIVENGYGGGTGSNVGVRQEGDDGDDGDERADAGGPVANESLSASLPSEKAPEAPTRSLRMLSIGGGAAEIVAFASYLHTCGLHSSTTTTTETDDTTPTTPTTPTADTDLTGKLTLLDTGPWGRITQTLQTGLTTAPPPQSAQTDAQPLIQPTHLHSTLTQQDILSLSSAQLSDLLLPIAGTAQPLLITLLFTLNELYTAAGIGPTTAFLRRLTATVPPGSLLLVVDSPGSYSKAAVGREARRYPMQWLLDHTLLDQKKRKDEDKKKLDSADDDGGCRWEKLESHDSVWFRLADGLRYPIALEDMRYQMHLYRACARSTD</sequence>
<proteinExistence type="predicted"/>
<protein>
    <submittedName>
        <fullName evidence="2">Uu.00g102160.m01.CDS01</fullName>
    </submittedName>
</protein>
<gene>
    <name evidence="2" type="ORF">KHLLAP_LOCUS3290</name>
</gene>
<organism evidence="2 3">
    <name type="scientific">Anthostomella pinea</name>
    <dbReference type="NCBI Taxonomy" id="933095"/>
    <lineage>
        <taxon>Eukaryota</taxon>
        <taxon>Fungi</taxon>
        <taxon>Dikarya</taxon>
        <taxon>Ascomycota</taxon>
        <taxon>Pezizomycotina</taxon>
        <taxon>Sordariomycetes</taxon>
        <taxon>Xylariomycetidae</taxon>
        <taxon>Xylariales</taxon>
        <taxon>Xylariaceae</taxon>
        <taxon>Anthostomella</taxon>
    </lineage>
</organism>
<feature type="region of interest" description="Disordered" evidence="1">
    <location>
        <begin position="1"/>
        <end position="51"/>
    </location>
</feature>
<evidence type="ECO:0000313" key="2">
    <source>
        <dbReference type="EMBL" id="CAJ2502822.1"/>
    </source>
</evidence>
<feature type="compositionally biased region" description="Basic and acidic residues" evidence="1">
    <location>
        <begin position="1"/>
        <end position="10"/>
    </location>
</feature>
<feature type="region of interest" description="Disordered" evidence="1">
    <location>
        <begin position="138"/>
        <end position="184"/>
    </location>
</feature>
<evidence type="ECO:0000256" key="1">
    <source>
        <dbReference type="SAM" id="MobiDB-lite"/>
    </source>
</evidence>
<feature type="compositionally biased region" description="Pro residues" evidence="1">
    <location>
        <begin position="28"/>
        <end position="39"/>
    </location>
</feature>
<feature type="compositionally biased region" description="Basic residues" evidence="1">
    <location>
        <begin position="16"/>
        <end position="27"/>
    </location>
</feature>
<keyword evidence="3" id="KW-1185">Reference proteome</keyword>
<dbReference type="Proteomes" id="UP001295740">
    <property type="component" value="Unassembled WGS sequence"/>
</dbReference>
<feature type="region of interest" description="Disordered" evidence="1">
    <location>
        <begin position="215"/>
        <end position="242"/>
    </location>
</feature>
<evidence type="ECO:0000313" key="3">
    <source>
        <dbReference type="Proteomes" id="UP001295740"/>
    </source>
</evidence>
<dbReference type="EMBL" id="CAUWAG010000004">
    <property type="protein sequence ID" value="CAJ2502822.1"/>
    <property type="molecule type" value="Genomic_DNA"/>
</dbReference>
<feature type="compositionally biased region" description="Low complexity" evidence="1">
    <location>
        <begin position="216"/>
        <end position="242"/>
    </location>
</feature>
<name>A0AAI8VDD4_9PEZI</name>
<dbReference type="InterPro" id="IPR021463">
    <property type="entry name" value="Methyltransf_34"/>
</dbReference>
<accession>A0AAI8VDD4</accession>
<comment type="caution">
    <text evidence="2">The sequence shown here is derived from an EMBL/GenBank/DDBJ whole genome shotgun (WGS) entry which is preliminary data.</text>
</comment>